<proteinExistence type="predicted"/>
<dbReference type="HOGENOM" id="CLU_1765280_0_0_9"/>
<dbReference type="AlphaFoldDB" id="N2AT96"/>
<keyword evidence="2" id="KW-1185">Reference proteome</keyword>
<dbReference type="Proteomes" id="UP000012589">
    <property type="component" value="Unassembled WGS sequence"/>
</dbReference>
<reference evidence="1 2" key="1">
    <citation type="journal article" date="2014" name="Genome Announc.">
        <title>Draft genome sequences of the altered schaedler flora, a defined bacterial community from gnotobiotic mice.</title>
        <authorList>
            <person name="Wannemuehler M.J."/>
            <person name="Overstreet A.M."/>
            <person name="Ward D.V."/>
            <person name="Phillips G.J."/>
        </authorList>
    </citation>
    <scope>NUCLEOTIDE SEQUENCE [LARGE SCALE GENOMIC DNA]</scope>
    <source>
        <strain evidence="1 2">ASF492</strain>
    </source>
</reference>
<dbReference type="PATRIC" id="fig|1235802.3.peg.1621"/>
<evidence type="ECO:0000313" key="2">
    <source>
        <dbReference type="Proteomes" id="UP000012589"/>
    </source>
</evidence>
<organism evidence="1 2">
    <name type="scientific">Eubacterium plexicaudatum ASF492</name>
    <dbReference type="NCBI Taxonomy" id="1235802"/>
    <lineage>
        <taxon>Bacteria</taxon>
        <taxon>Bacillati</taxon>
        <taxon>Bacillota</taxon>
        <taxon>Clostridia</taxon>
        <taxon>Eubacteriales</taxon>
        <taxon>Eubacteriaceae</taxon>
        <taxon>Eubacterium</taxon>
    </lineage>
</organism>
<dbReference type="STRING" id="1235802.C823_01528"/>
<accession>N2AT96</accession>
<gene>
    <name evidence="1" type="ORF">C823_01528</name>
</gene>
<evidence type="ECO:0000313" key="1">
    <source>
        <dbReference type="EMBL" id="EMZ32472.1"/>
    </source>
</evidence>
<protein>
    <submittedName>
        <fullName evidence="1">Uncharacterized protein</fullName>
    </submittedName>
</protein>
<dbReference type="EMBL" id="AQFT01000042">
    <property type="protein sequence ID" value="EMZ32472.1"/>
    <property type="molecule type" value="Genomic_DNA"/>
</dbReference>
<name>N2AT96_9FIRM</name>
<comment type="caution">
    <text evidence="1">The sequence shown here is derived from an EMBL/GenBank/DDBJ whole genome shotgun (WGS) entry which is preliminary data.</text>
</comment>
<sequence length="147" mass="16932">MADEILLKAPKVEQQVNITISGENKLYDIADTINCMLNGRNLQDYWKSKQQLFIDLVQAKADYCSNQTEINAKRFIKIANAYKAMTNPAFGKLEQEFEETIQDAKKLIRCPESLDSFSIMCFKKAFSSFEVLQAYGTNVDKFFELFK</sequence>